<reference evidence="2" key="1">
    <citation type="submission" date="2013-05" db="EMBL/GenBank/DDBJ databases">
        <authorList>
            <person name="Wieczorek A."/>
        </authorList>
    </citation>
    <scope>NUCLEOTIDE SEQUENCE</scope>
</reference>
<dbReference type="GO" id="GO:0004568">
    <property type="term" value="F:chitinase activity"/>
    <property type="evidence" value="ECO:0007669"/>
    <property type="project" value="TreeGrafter"/>
</dbReference>
<dbReference type="InterPro" id="IPR001223">
    <property type="entry name" value="Glyco_hydro18_cat"/>
</dbReference>
<dbReference type="PANTHER" id="PTHR11177">
    <property type="entry name" value="CHITINASE"/>
    <property type="match status" value="1"/>
</dbReference>
<dbReference type="GO" id="GO:0005576">
    <property type="term" value="C:extracellular region"/>
    <property type="evidence" value="ECO:0007669"/>
    <property type="project" value="TreeGrafter"/>
</dbReference>
<feature type="domain" description="GH18" evidence="1">
    <location>
        <begin position="1"/>
        <end position="79"/>
    </location>
</feature>
<proteinExistence type="predicted"/>
<feature type="non-terminal residue" evidence="2">
    <location>
        <position position="1"/>
    </location>
</feature>
<dbReference type="InterPro" id="IPR017853">
    <property type="entry name" value="GH"/>
</dbReference>
<dbReference type="GO" id="GO:0008061">
    <property type="term" value="F:chitin binding"/>
    <property type="evidence" value="ECO:0007669"/>
    <property type="project" value="TreeGrafter"/>
</dbReference>
<dbReference type="EMBL" id="HG315944">
    <property type="protein sequence ID" value="CDF77233.1"/>
    <property type="molecule type" value="Genomic_DNA"/>
</dbReference>
<dbReference type="PANTHER" id="PTHR11177:SF317">
    <property type="entry name" value="CHITINASE 12-RELATED"/>
    <property type="match status" value="1"/>
</dbReference>
<gene>
    <name evidence="2" type="primary">chiA like gene</name>
</gene>
<evidence type="ECO:0000313" key="2">
    <source>
        <dbReference type="EMBL" id="CDF77233.1"/>
    </source>
</evidence>
<reference evidence="2" key="2">
    <citation type="submission" date="2013-08" db="EMBL/GenBank/DDBJ databases">
        <title>Chitin Hydrolysis in an Aerated Soil and Associated Known and Novel chiA Genotypes.</title>
        <authorList>
            <person name="Wieczorek A.S."/>
            <person name="Hetz S.A."/>
            <person name="Drake H.L."/>
            <person name="Kolb S."/>
        </authorList>
    </citation>
    <scope>NUCLEOTIDE SEQUENCE</scope>
</reference>
<name>T2KGY7_9ZZZZ</name>
<keyword evidence="2" id="KW-0378">Hydrolase</keyword>
<dbReference type="Gene3D" id="3.20.20.80">
    <property type="entry name" value="Glycosidases"/>
    <property type="match status" value="1"/>
</dbReference>
<dbReference type="GO" id="GO:0005975">
    <property type="term" value="P:carbohydrate metabolic process"/>
    <property type="evidence" value="ECO:0007669"/>
    <property type="project" value="InterPro"/>
</dbReference>
<protein>
    <submittedName>
        <fullName evidence="2">Family 18 glycoside hydrolase</fullName>
    </submittedName>
</protein>
<dbReference type="SUPFAM" id="SSF51445">
    <property type="entry name" value="(Trans)glycosidases"/>
    <property type="match status" value="1"/>
</dbReference>
<dbReference type="Pfam" id="PF00704">
    <property type="entry name" value="Glyco_hydro_18"/>
    <property type="match status" value="1"/>
</dbReference>
<organism evidence="2">
    <name type="scientific">uncultured organism</name>
    <dbReference type="NCBI Taxonomy" id="155900"/>
    <lineage>
        <taxon>unclassified sequences</taxon>
        <taxon>environmental samples</taxon>
    </lineage>
</organism>
<dbReference type="InterPro" id="IPR050314">
    <property type="entry name" value="Glycosyl_Hydrlase_18"/>
</dbReference>
<sequence>VDIDWEYPGQTGMNFTGLPRDYTNFALLVEDIRAAIGSTKLITAAYNAVPSKFSQFDWARLSNTMDYFNFMTYDFYGAW</sequence>
<dbReference type="PROSITE" id="PS51910">
    <property type="entry name" value="GH18_2"/>
    <property type="match status" value="1"/>
</dbReference>
<accession>T2KGY7</accession>
<feature type="non-terminal residue" evidence="2">
    <location>
        <position position="79"/>
    </location>
</feature>
<evidence type="ECO:0000259" key="1">
    <source>
        <dbReference type="PROSITE" id="PS51910"/>
    </source>
</evidence>
<dbReference type="GO" id="GO:0006032">
    <property type="term" value="P:chitin catabolic process"/>
    <property type="evidence" value="ECO:0007669"/>
    <property type="project" value="TreeGrafter"/>
</dbReference>
<dbReference type="AlphaFoldDB" id="T2KGY7"/>